<protein>
    <submittedName>
        <fullName evidence="10">DNA-binding response regulator</fullName>
    </submittedName>
</protein>
<dbReference type="GO" id="GO:0000156">
    <property type="term" value="F:phosphorelay response regulator activity"/>
    <property type="evidence" value="ECO:0007669"/>
    <property type="project" value="TreeGrafter"/>
</dbReference>
<evidence type="ECO:0000256" key="4">
    <source>
        <dbReference type="ARBA" id="ARBA00023125"/>
    </source>
</evidence>
<feature type="modified residue" description="4-aspartylphosphate" evidence="6">
    <location>
        <position position="52"/>
    </location>
</feature>
<dbReference type="InterPro" id="IPR039420">
    <property type="entry name" value="WalR-like"/>
</dbReference>
<dbReference type="Pfam" id="PF00486">
    <property type="entry name" value="Trans_reg_C"/>
    <property type="match status" value="1"/>
</dbReference>
<dbReference type="GO" id="GO:0006355">
    <property type="term" value="P:regulation of DNA-templated transcription"/>
    <property type="evidence" value="ECO:0007669"/>
    <property type="project" value="InterPro"/>
</dbReference>
<keyword evidence="5" id="KW-0804">Transcription</keyword>
<dbReference type="InterPro" id="IPR001789">
    <property type="entry name" value="Sig_transdc_resp-reg_receiver"/>
</dbReference>
<evidence type="ECO:0000256" key="1">
    <source>
        <dbReference type="ARBA" id="ARBA00022553"/>
    </source>
</evidence>
<feature type="domain" description="OmpR/PhoB-type" evidence="9">
    <location>
        <begin position="126"/>
        <end position="220"/>
    </location>
</feature>
<dbReference type="SMART" id="SM00448">
    <property type="entry name" value="REC"/>
    <property type="match status" value="1"/>
</dbReference>
<proteinExistence type="predicted"/>
<feature type="DNA-binding region" description="OmpR/PhoB-type" evidence="7">
    <location>
        <begin position="126"/>
        <end position="220"/>
    </location>
</feature>
<name>A0AAU9DGA4_9FUSO</name>
<sequence length="222" mass="26151">MKNVLIVEDESAMRKIIKDYLIRDNFRVFEAEDGEKAIDMFYSQKIDLIILDIMIPGYDGWSICRRIREDSTVPIIMLTARSAEEDEIFGLELGADEYITKPFSPKVLMARIKNIFRRVENSDNENGNTEFGELKINNKSHQVYLENKELKLSPKEYELLLFFSENKDKAISREEILNKIWGYDYFGDLRTIDTHIKRLRKKLNGKFIITVRGTGYRFEVEE</sequence>
<dbReference type="SMART" id="SM00862">
    <property type="entry name" value="Trans_reg_C"/>
    <property type="match status" value="1"/>
</dbReference>
<dbReference type="GO" id="GO:0000976">
    <property type="term" value="F:transcription cis-regulatory region binding"/>
    <property type="evidence" value="ECO:0007669"/>
    <property type="project" value="TreeGrafter"/>
</dbReference>
<dbReference type="Gene3D" id="3.40.50.2300">
    <property type="match status" value="1"/>
</dbReference>
<dbReference type="CDD" id="cd00383">
    <property type="entry name" value="trans_reg_C"/>
    <property type="match status" value="1"/>
</dbReference>
<dbReference type="PANTHER" id="PTHR48111:SF73">
    <property type="entry name" value="ALKALINE PHOSPHATASE SYNTHESIS TRANSCRIPTIONAL REGULATORY PROTEIN PHOP"/>
    <property type="match status" value="1"/>
</dbReference>
<evidence type="ECO:0000256" key="2">
    <source>
        <dbReference type="ARBA" id="ARBA00023012"/>
    </source>
</evidence>
<dbReference type="AlphaFoldDB" id="A0AAU9DGA4"/>
<dbReference type="RefSeq" id="WP_307904655.1">
    <property type="nucleotide sequence ID" value="NZ_AP027059.1"/>
</dbReference>
<dbReference type="InterPro" id="IPR001867">
    <property type="entry name" value="OmpR/PhoB-type_DNA-bd"/>
</dbReference>
<dbReference type="PROSITE" id="PS51755">
    <property type="entry name" value="OMPR_PHOB"/>
    <property type="match status" value="1"/>
</dbReference>
<feature type="domain" description="Response regulatory" evidence="8">
    <location>
        <begin position="3"/>
        <end position="116"/>
    </location>
</feature>
<dbReference type="Gene3D" id="6.10.250.690">
    <property type="match status" value="1"/>
</dbReference>
<evidence type="ECO:0000256" key="6">
    <source>
        <dbReference type="PROSITE-ProRule" id="PRU00169"/>
    </source>
</evidence>
<dbReference type="PANTHER" id="PTHR48111">
    <property type="entry name" value="REGULATOR OF RPOS"/>
    <property type="match status" value="1"/>
</dbReference>
<dbReference type="GO" id="GO:0032993">
    <property type="term" value="C:protein-DNA complex"/>
    <property type="evidence" value="ECO:0007669"/>
    <property type="project" value="TreeGrafter"/>
</dbReference>
<gene>
    <name evidence="10" type="ORF">HLVA_02780</name>
</gene>
<keyword evidence="4 7" id="KW-0238">DNA-binding</keyword>
<evidence type="ECO:0000259" key="9">
    <source>
        <dbReference type="PROSITE" id="PS51755"/>
    </source>
</evidence>
<dbReference type="Gene3D" id="1.10.10.10">
    <property type="entry name" value="Winged helix-like DNA-binding domain superfamily/Winged helix DNA-binding domain"/>
    <property type="match status" value="1"/>
</dbReference>
<dbReference type="EMBL" id="AP027059">
    <property type="protein sequence ID" value="BDU49709.1"/>
    <property type="molecule type" value="Genomic_DNA"/>
</dbReference>
<reference evidence="10 11" key="1">
    <citation type="submission" date="2022-11" db="EMBL/GenBank/DDBJ databases">
        <title>Haliovirga abyssi gen. nov., sp. nov., a mesophilic fermentative bacterium isolated from the Iheya North hydrothermal field and the proposal of Haliovirgaceae fam. nov.</title>
        <authorList>
            <person name="Miyazaki U."/>
            <person name="Tame A."/>
            <person name="Miyazaki J."/>
            <person name="Takai K."/>
            <person name="Sawayama S."/>
            <person name="Kitajima M."/>
            <person name="Okamoto A."/>
            <person name="Nakagawa S."/>
        </authorList>
    </citation>
    <scope>NUCLEOTIDE SEQUENCE [LARGE SCALE GENOMIC DNA]</scope>
    <source>
        <strain evidence="10 11">IC12</strain>
    </source>
</reference>
<dbReference type="GO" id="GO:0005829">
    <property type="term" value="C:cytosol"/>
    <property type="evidence" value="ECO:0007669"/>
    <property type="project" value="TreeGrafter"/>
</dbReference>
<evidence type="ECO:0000259" key="8">
    <source>
        <dbReference type="PROSITE" id="PS50110"/>
    </source>
</evidence>
<keyword evidence="2" id="KW-0902">Two-component regulatory system</keyword>
<dbReference type="CDD" id="cd17574">
    <property type="entry name" value="REC_OmpR"/>
    <property type="match status" value="1"/>
</dbReference>
<keyword evidence="1 6" id="KW-0597">Phosphoprotein</keyword>
<organism evidence="10 11">
    <name type="scientific">Haliovirga abyssi</name>
    <dbReference type="NCBI Taxonomy" id="2996794"/>
    <lineage>
        <taxon>Bacteria</taxon>
        <taxon>Fusobacteriati</taxon>
        <taxon>Fusobacteriota</taxon>
        <taxon>Fusobacteriia</taxon>
        <taxon>Fusobacteriales</taxon>
        <taxon>Haliovirgaceae</taxon>
        <taxon>Haliovirga</taxon>
    </lineage>
</organism>
<dbReference type="SUPFAM" id="SSF52172">
    <property type="entry name" value="CheY-like"/>
    <property type="match status" value="1"/>
</dbReference>
<dbReference type="InterPro" id="IPR011006">
    <property type="entry name" value="CheY-like_superfamily"/>
</dbReference>
<evidence type="ECO:0000313" key="11">
    <source>
        <dbReference type="Proteomes" id="UP001321582"/>
    </source>
</evidence>
<evidence type="ECO:0000256" key="7">
    <source>
        <dbReference type="PROSITE-ProRule" id="PRU01091"/>
    </source>
</evidence>
<keyword evidence="11" id="KW-1185">Reference proteome</keyword>
<dbReference type="KEGG" id="haby:HLVA_02780"/>
<dbReference type="FunFam" id="3.40.50.2300:FF:000001">
    <property type="entry name" value="DNA-binding response regulator PhoB"/>
    <property type="match status" value="1"/>
</dbReference>
<dbReference type="FunFam" id="1.10.10.10:FF:000018">
    <property type="entry name" value="DNA-binding response regulator ResD"/>
    <property type="match status" value="1"/>
</dbReference>
<dbReference type="Proteomes" id="UP001321582">
    <property type="component" value="Chromosome"/>
</dbReference>
<dbReference type="InterPro" id="IPR036388">
    <property type="entry name" value="WH-like_DNA-bd_sf"/>
</dbReference>
<evidence type="ECO:0000256" key="5">
    <source>
        <dbReference type="ARBA" id="ARBA00023163"/>
    </source>
</evidence>
<keyword evidence="3" id="KW-0805">Transcription regulation</keyword>
<accession>A0AAU9DGA4</accession>
<dbReference type="PROSITE" id="PS50110">
    <property type="entry name" value="RESPONSE_REGULATORY"/>
    <property type="match status" value="1"/>
</dbReference>
<dbReference type="Pfam" id="PF00072">
    <property type="entry name" value="Response_reg"/>
    <property type="match status" value="1"/>
</dbReference>
<evidence type="ECO:0000256" key="3">
    <source>
        <dbReference type="ARBA" id="ARBA00023015"/>
    </source>
</evidence>
<evidence type="ECO:0000313" key="10">
    <source>
        <dbReference type="EMBL" id="BDU49709.1"/>
    </source>
</evidence>